<evidence type="ECO:0000256" key="2">
    <source>
        <dbReference type="ARBA" id="ARBA00022676"/>
    </source>
</evidence>
<feature type="transmembrane region" description="Helical" evidence="4">
    <location>
        <begin position="317"/>
        <end position="335"/>
    </location>
</feature>
<evidence type="ECO:0000259" key="5">
    <source>
        <dbReference type="Pfam" id="PF00535"/>
    </source>
</evidence>
<dbReference type="InterPro" id="IPR029044">
    <property type="entry name" value="Nucleotide-diphossugar_trans"/>
</dbReference>
<name>A0A075GPK7_9EURY</name>
<sequence length="380" mass="42711">MMNPAYCSVTIFTTGPPAASAKRMAEHPLVATVIPVWQEVDHLERCLTSFIAQDWPADRHLIQVIDGGSSDGTRDIVERLAQESVTAGGPRVELLDNPDRYVPHARNQSLVSLPDEVELVLEMIGHVWVPANHLSRRVADLLDLESELTKEGRRLAGIGTLVRESDEDLGLVGRWVEATLQNPMASGRGQFAQFRGRERTRVPPFTLYRRGALDEVGGWDERFITTQDSELNHRLEQSGWELWRSDVSSCRMAKRRTLGGWLKFGHRYGFWRMKHLRIAPSRASLLEFLPWVGLLTTLFLCCTGLKFTGLGLTDVPIWLIPPLTYAVVLTLHGLFESVTRQQPTLLLGMPLMLLLLHTTFSIGLLDGLIRKGRAPKDRVS</sequence>
<evidence type="ECO:0000256" key="4">
    <source>
        <dbReference type="SAM" id="Phobius"/>
    </source>
</evidence>
<keyword evidence="4" id="KW-0472">Membrane</keyword>
<evidence type="ECO:0000256" key="1">
    <source>
        <dbReference type="ARBA" id="ARBA00006739"/>
    </source>
</evidence>
<keyword evidence="3 6" id="KW-0808">Transferase</keyword>
<dbReference type="Gene3D" id="3.90.550.10">
    <property type="entry name" value="Spore Coat Polysaccharide Biosynthesis Protein SpsA, Chain A"/>
    <property type="match status" value="1"/>
</dbReference>
<protein>
    <submittedName>
        <fullName evidence="6">Glycosyl transferase</fullName>
    </submittedName>
</protein>
<reference evidence="6" key="1">
    <citation type="journal article" date="2014" name="Genome Biol. Evol.">
        <title>Pangenome evidence for extensive interdomain horizontal transfer affecting lineage core and shell genes in uncultured planktonic thaumarchaeota and euryarchaeota.</title>
        <authorList>
            <person name="Deschamps P."/>
            <person name="Zivanovic Y."/>
            <person name="Moreira D."/>
            <person name="Rodriguez-Valera F."/>
            <person name="Lopez-Garcia P."/>
        </authorList>
    </citation>
    <scope>NUCLEOTIDE SEQUENCE</scope>
</reference>
<dbReference type="InterPro" id="IPR001173">
    <property type="entry name" value="Glyco_trans_2-like"/>
</dbReference>
<keyword evidence="4" id="KW-1133">Transmembrane helix</keyword>
<dbReference type="EMBL" id="KF900687">
    <property type="protein sequence ID" value="AIF03703.1"/>
    <property type="molecule type" value="Genomic_DNA"/>
</dbReference>
<evidence type="ECO:0000313" key="6">
    <source>
        <dbReference type="EMBL" id="AIF03703.1"/>
    </source>
</evidence>
<dbReference type="Pfam" id="PF00535">
    <property type="entry name" value="Glycos_transf_2"/>
    <property type="match status" value="1"/>
</dbReference>
<feature type="transmembrane region" description="Helical" evidence="4">
    <location>
        <begin position="288"/>
        <end position="305"/>
    </location>
</feature>
<dbReference type="GO" id="GO:0016757">
    <property type="term" value="F:glycosyltransferase activity"/>
    <property type="evidence" value="ECO:0007669"/>
    <property type="project" value="UniProtKB-KW"/>
</dbReference>
<keyword evidence="2" id="KW-0328">Glycosyltransferase</keyword>
<dbReference type="SUPFAM" id="SSF53448">
    <property type="entry name" value="Nucleotide-diphospho-sugar transferases"/>
    <property type="match status" value="1"/>
</dbReference>
<dbReference type="PANTHER" id="PTHR43179:SF12">
    <property type="entry name" value="GALACTOFURANOSYLTRANSFERASE GLFT2"/>
    <property type="match status" value="1"/>
</dbReference>
<dbReference type="PANTHER" id="PTHR43179">
    <property type="entry name" value="RHAMNOSYLTRANSFERASE WBBL"/>
    <property type="match status" value="1"/>
</dbReference>
<evidence type="ECO:0000256" key="3">
    <source>
        <dbReference type="ARBA" id="ARBA00022679"/>
    </source>
</evidence>
<dbReference type="AlphaFoldDB" id="A0A075GPK7"/>
<keyword evidence="4" id="KW-0812">Transmembrane</keyword>
<feature type="transmembrane region" description="Helical" evidence="4">
    <location>
        <begin position="347"/>
        <end position="369"/>
    </location>
</feature>
<organism evidence="6">
    <name type="scientific">uncultured marine group II/III euryarchaeote KM3_169_C11</name>
    <dbReference type="NCBI Taxonomy" id="1457922"/>
    <lineage>
        <taxon>Archaea</taxon>
        <taxon>Methanobacteriati</taxon>
        <taxon>Methanobacteriota</taxon>
        <taxon>environmental samples</taxon>
    </lineage>
</organism>
<feature type="domain" description="Glycosyltransferase 2-like" evidence="5">
    <location>
        <begin position="33"/>
        <end position="216"/>
    </location>
</feature>
<accession>A0A075GPK7</accession>
<proteinExistence type="inferred from homology"/>
<comment type="similarity">
    <text evidence="1">Belongs to the glycosyltransferase 2 family.</text>
</comment>